<feature type="region of interest" description="Disordered" evidence="1">
    <location>
        <begin position="48"/>
        <end position="71"/>
    </location>
</feature>
<evidence type="ECO:0000313" key="2">
    <source>
        <dbReference type="EMBL" id="EFM92379.1"/>
    </source>
</evidence>
<evidence type="ECO:0000256" key="1">
    <source>
        <dbReference type="SAM" id="MobiDB-lite"/>
    </source>
</evidence>
<comment type="caution">
    <text evidence="2">The sequence shown here is derived from an EMBL/GenBank/DDBJ whole genome shotgun (WGS) entry which is preliminary data.</text>
</comment>
<protein>
    <submittedName>
        <fullName evidence="2">Uncharacterized protein</fullName>
    </submittedName>
</protein>
<proteinExistence type="predicted"/>
<sequence length="71" mass="7706">MVQVKITKKGCFGSLNGEFQELPIGTVLTPDVMPAAFVDRCEVVAESQGELHNNQDNGDSKQGKGKNKNQE</sequence>
<reference evidence="2 3" key="1">
    <citation type="journal article" date="2010" name="J. Bacteriol.">
        <title>Comparative genomic characterization of Actinobacillus pleuropneumoniae.</title>
        <authorList>
            <person name="Xu Z."/>
            <person name="Chen X."/>
            <person name="Li L."/>
            <person name="Li T."/>
            <person name="Wang S."/>
            <person name="Chen H."/>
            <person name="Zhou R."/>
        </authorList>
    </citation>
    <scope>NUCLEOTIDE SEQUENCE [LARGE SCALE GENOMIC DNA]</scope>
    <source>
        <strain evidence="2 3">Femo</strain>
    </source>
</reference>
<organism evidence="2 3">
    <name type="scientific">Actinobacillus pleuropneumoniae serovar 6 str. Femo</name>
    <dbReference type="NCBI Taxonomy" id="754256"/>
    <lineage>
        <taxon>Bacteria</taxon>
        <taxon>Pseudomonadati</taxon>
        <taxon>Pseudomonadota</taxon>
        <taxon>Gammaproteobacteria</taxon>
        <taxon>Pasteurellales</taxon>
        <taxon>Pasteurellaceae</taxon>
        <taxon>Actinobacillus</taxon>
    </lineage>
</organism>
<dbReference type="AlphaFoldDB" id="A0A828Q4X7"/>
<dbReference type="EMBL" id="ADOG01000009">
    <property type="protein sequence ID" value="EFM92379.1"/>
    <property type="molecule type" value="Genomic_DNA"/>
</dbReference>
<gene>
    <name evidence="2" type="ORF">appser6_5830</name>
</gene>
<evidence type="ECO:0000313" key="3">
    <source>
        <dbReference type="Proteomes" id="UP000005341"/>
    </source>
</evidence>
<dbReference type="Proteomes" id="UP000005341">
    <property type="component" value="Unassembled WGS sequence"/>
</dbReference>
<dbReference type="RefSeq" id="WP_005607302.1">
    <property type="nucleotide sequence ID" value="NZ_ADOG01000009.1"/>
</dbReference>
<name>A0A828Q4X7_ACTPL</name>
<feature type="compositionally biased region" description="Basic and acidic residues" evidence="1">
    <location>
        <begin position="58"/>
        <end position="71"/>
    </location>
</feature>
<accession>A0A828Q4X7</accession>